<sequence length="389" mass="39583">MSVVIASYARTPFVRFTGVFGEVPATRLGAAAAIEALRRAGVRPDELDRVIAGQVLQAAAGQNPARQTAVAAGVPLTVPASTLNAVCLSGAEAVADGARLIRAGEAEIVLAVGQESMSMAPHAHRRSRAGMRYGSIELVDTLELDGLTDASEHRSMGASTEARNAALNIGRAEQDAWAERSHRLLAAAQEMVAGEIVPVKTGGRRPVTVTADDGLRAETTIESLAELRPAFGDGGSITAGTSSQISDGAAALVLMDGRVAASRGVPALAEIISHAIVAGPDVGLHAQPSAAIRAVLDRTDLRADDLVGLEINEAFAAVAVHSVRELGIDPGLVNPHGGAIALGHPIGASGARIIGHLARTLHDIGTGRFGATGICGGGGQGSAMLLRSL</sequence>
<gene>
    <name evidence="10" type="ORF">FJ657_02445</name>
</gene>
<feature type="domain" description="Thiolase C-terminal" evidence="9">
    <location>
        <begin position="267"/>
        <end position="387"/>
    </location>
</feature>
<dbReference type="InterPro" id="IPR020613">
    <property type="entry name" value="Thiolase_CS"/>
</dbReference>
<dbReference type="InterPro" id="IPR020617">
    <property type="entry name" value="Thiolase_C"/>
</dbReference>
<feature type="domain" description="Thiolase N-terminal" evidence="8">
    <location>
        <begin position="3"/>
        <end position="256"/>
    </location>
</feature>
<dbReference type="InterPro" id="IPR002155">
    <property type="entry name" value="Thiolase"/>
</dbReference>
<comment type="caution">
    <text evidence="10">The sequence shown here is derived from an EMBL/GenBank/DDBJ whole genome shotgun (WGS) entry which is preliminary data.</text>
</comment>
<dbReference type="CDD" id="cd00751">
    <property type="entry name" value="thiolase"/>
    <property type="match status" value="1"/>
</dbReference>
<evidence type="ECO:0000256" key="4">
    <source>
        <dbReference type="ARBA" id="ARBA00023315"/>
    </source>
</evidence>
<dbReference type="PANTHER" id="PTHR18919">
    <property type="entry name" value="ACETYL-COA C-ACYLTRANSFERASE"/>
    <property type="match status" value="1"/>
</dbReference>
<evidence type="ECO:0000256" key="5">
    <source>
        <dbReference type="ARBA" id="ARBA00040529"/>
    </source>
</evidence>
<dbReference type="NCBIfam" id="TIGR01930">
    <property type="entry name" value="AcCoA-C-Actrans"/>
    <property type="match status" value="1"/>
</dbReference>
<dbReference type="Proteomes" id="UP000316252">
    <property type="component" value="Unassembled WGS sequence"/>
</dbReference>
<evidence type="ECO:0000256" key="2">
    <source>
        <dbReference type="ARBA" id="ARBA00012705"/>
    </source>
</evidence>
<dbReference type="EC" id="2.3.1.9" evidence="2"/>
<dbReference type="PROSITE" id="PS00099">
    <property type="entry name" value="THIOLASE_3"/>
    <property type="match status" value="1"/>
</dbReference>
<dbReference type="Pfam" id="PF00108">
    <property type="entry name" value="Thiolase_N"/>
    <property type="match status" value="1"/>
</dbReference>
<evidence type="ECO:0000256" key="6">
    <source>
        <dbReference type="PIRSR" id="PIRSR000429-1"/>
    </source>
</evidence>
<dbReference type="EMBL" id="VHQG01000001">
    <property type="protein sequence ID" value="TPW77558.1"/>
    <property type="molecule type" value="Genomic_DNA"/>
</dbReference>
<organism evidence="10 11">
    <name type="scientific">Schumannella soli</name>
    <dbReference type="NCBI Taxonomy" id="2590779"/>
    <lineage>
        <taxon>Bacteria</taxon>
        <taxon>Bacillati</taxon>
        <taxon>Actinomycetota</taxon>
        <taxon>Actinomycetes</taxon>
        <taxon>Micrococcales</taxon>
        <taxon>Microbacteriaceae</taxon>
        <taxon>Schumannella</taxon>
    </lineage>
</organism>
<evidence type="ECO:0000259" key="9">
    <source>
        <dbReference type="Pfam" id="PF02803"/>
    </source>
</evidence>
<accession>A0A506Y908</accession>
<dbReference type="PIRSF" id="PIRSF000429">
    <property type="entry name" value="Ac-CoA_Ac_transf"/>
    <property type="match status" value="1"/>
</dbReference>
<dbReference type="PROSITE" id="PS00737">
    <property type="entry name" value="THIOLASE_2"/>
    <property type="match status" value="1"/>
</dbReference>
<reference evidence="10 11" key="1">
    <citation type="submission" date="2019-06" db="EMBL/GenBank/DDBJ databases">
        <authorList>
            <person name="Li F."/>
        </authorList>
    </citation>
    <scope>NUCLEOTIDE SEQUENCE [LARGE SCALE GENOMIC DNA]</scope>
    <source>
        <strain evidence="10 11">10F1D-1</strain>
    </source>
</reference>
<comment type="similarity">
    <text evidence="1 7">Belongs to the thiolase-like superfamily. Thiolase family.</text>
</comment>
<dbReference type="InterPro" id="IPR020610">
    <property type="entry name" value="Thiolase_AS"/>
</dbReference>
<keyword evidence="11" id="KW-1185">Reference proteome</keyword>
<feature type="active site" description="Proton acceptor" evidence="6">
    <location>
        <position position="375"/>
    </location>
</feature>
<evidence type="ECO:0000259" key="8">
    <source>
        <dbReference type="Pfam" id="PF00108"/>
    </source>
</evidence>
<feature type="active site" description="Proton acceptor" evidence="6">
    <location>
        <position position="344"/>
    </location>
</feature>
<dbReference type="RefSeq" id="WP_141162086.1">
    <property type="nucleotide sequence ID" value="NZ_VHQG01000001.1"/>
</dbReference>
<evidence type="ECO:0000256" key="1">
    <source>
        <dbReference type="ARBA" id="ARBA00010982"/>
    </source>
</evidence>
<dbReference type="Pfam" id="PF02803">
    <property type="entry name" value="Thiolase_C"/>
    <property type="match status" value="1"/>
</dbReference>
<name>A0A506Y908_9MICO</name>
<dbReference type="Gene3D" id="3.40.47.10">
    <property type="match status" value="2"/>
</dbReference>
<keyword evidence="4 7" id="KW-0012">Acyltransferase</keyword>
<proteinExistence type="inferred from homology"/>
<evidence type="ECO:0000256" key="3">
    <source>
        <dbReference type="ARBA" id="ARBA00022679"/>
    </source>
</evidence>
<evidence type="ECO:0000313" key="11">
    <source>
        <dbReference type="Proteomes" id="UP000316252"/>
    </source>
</evidence>
<feature type="active site" description="Acyl-thioester intermediate" evidence="6">
    <location>
        <position position="87"/>
    </location>
</feature>
<dbReference type="InterPro" id="IPR016039">
    <property type="entry name" value="Thiolase-like"/>
</dbReference>
<dbReference type="PANTHER" id="PTHR18919:SF107">
    <property type="entry name" value="ACETYL-COA ACETYLTRANSFERASE, CYTOSOLIC"/>
    <property type="match status" value="1"/>
</dbReference>
<dbReference type="SUPFAM" id="SSF53901">
    <property type="entry name" value="Thiolase-like"/>
    <property type="match status" value="2"/>
</dbReference>
<dbReference type="GO" id="GO:0003985">
    <property type="term" value="F:acetyl-CoA C-acetyltransferase activity"/>
    <property type="evidence" value="ECO:0007669"/>
    <property type="project" value="UniProtKB-EC"/>
</dbReference>
<keyword evidence="3 7" id="KW-0808">Transferase</keyword>
<dbReference type="AlphaFoldDB" id="A0A506Y908"/>
<dbReference type="OrthoDB" id="3204099at2"/>
<protein>
    <recommendedName>
        <fullName evidence="5">Probable acetyl-CoA acetyltransferase</fullName>
        <ecNumber evidence="2">2.3.1.9</ecNumber>
    </recommendedName>
</protein>
<dbReference type="InterPro" id="IPR020616">
    <property type="entry name" value="Thiolase_N"/>
</dbReference>
<evidence type="ECO:0000313" key="10">
    <source>
        <dbReference type="EMBL" id="TPW77558.1"/>
    </source>
</evidence>
<evidence type="ECO:0000256" key="7">
    <source>
        <dbReference type="RuleBase" id="RU003557"/>
    </source>
</evidence>